<name>E0TJ22_ZINIC</name>
<evidence type="ECO:0000313" key="7">
    <source>
        <dbReference type="EMBL" id="ADM89799.1"/>
    </source>
</evidence>
<protein>
    <recommendedName>
        <fullName evidence="4 6">50S ribosomal protein L17</fullName>
    </recommendedName>
</protein>
<dbReference type="GO" id="GO:0003735">
    <property type="term" value="F:structural constituent of ribosome"/>
    <property type="evidence" value="ECO:0007669"/>
    <property type="project" value="InterPro"/>
</dbReference>
<dbReference type="Gene3D" id="3.90.1030.10">
    <property type="entry name" value="Ribosomal protein L17"/>
    <property type="match status" value="1"/>
</dbReference>
<dbReference type="STRING" id="871271.ZICARI_195"/>
<dbReference type="KEGG" id="zin:ZICARI_195"/>
<dbReference type="AlphaFoldDB" id="E0TJ22"/>
<dbReference type="InterPro" id="IPR047859">
    <property type="entry name" value="Ribosomal_bL17_CS"/>
</dbReference>
<organism evidence="7 8">
    <name type="scientific">Zinderia insecticola (strain CARI)</name>
    <dbReference type="NCBI Taxonomy" id="871271"/>
    <lineage>
        <taxon>Bacteria</taxon>
        <taxon>Pseudomonadati</taxon>
        <taxon>Pseudomonadota</taxon>
        <taxon>Betaproteobacteria</taxon>
        <taxon>Burkholderiales</taxon>
        <taxon>Oxalobacteraceae</taxon>
        <taxon>Candidatus Zinderia</taxon>
    </lineage>
</organism>
<evidence type="ECO:0000256" key="4">
    <source>
        <dbReference type="ARBA" id="ARBA00035494"/>
    </source>
</evidence>
<dbReference type="InterPro" id="IPR036373">
    <property type="entry name" value="Ribosomal_bL17_sf"/>
</dbReference>
<evidence type="ECO:0000313" key="8">
    <source>
        <dbReference type="Proteomes" id="UP000001303"/>
    </source>
</evidence>
<sequence>MKHNHKLSKISKKSSHRILMFRNMINSLIKYETIKTTLVKAKALRRLIEPIITKGKKNTLSNIRYIFNKLRNRINTKKIFKILSPFYNKRNGGYIKILKLGYRKNDNAHIALIKFTDR</sequence>
<reference key="2">
    <citation type="submission" date="2010-08" db="EMBL/GenBank/DDBJ databases">
        <title>Functional convergence in reduced genomes of bacterial symbionts spanning 200 million years of evolution.</title>
        <authorList>
            <person name="McCutcheon J.P."/>
            <person name="Moran N.A."/>
        </authorList>
    </citation>
    <scope>NUCLEOTIDE SEQUENCE</scope>
    <source>
        <strain>CARI</strain>
    </source>
</reference>
<dbReference type="Proteomes" id="UP000001303">
    <property type="component" value="Chromosome"/>
</dbReference>
<proteinExistence type="inferred from homology"/>
<dbReference type="GO" id="GO:0006412">
    <property type="term" value="P:translation"/>
    <property type="evidence" value="ECO:0007669"/>
    <property type="project" value="InterPro"/>
</dbReference>
<evidence type="ECO:0000256" key="6">
    <source>
        <dbReference type="RuleBase" id="RU000661"/>
    </source>
</evidence>
<reference evidence="7 8" key="1">
    <citation type="journal article" date="2010" name="Genome Biol. Evol.">
        <title>Functional convergence in reduced genomes of bacterial symbionts spanning 200 My of evolution.</title>
        <authorList>
            <person name="McCutcheon J.P."/>
            <person name="Moran N.A."/>
        </authorList>
    </citation>
    <scope>NUCLEOTIDE SEQUENCE [LARGE SCALE GENOMIC DNA]</scope>
    <source>
        <strain evidence="7 8">CARI</strain>
    </source>
</reference>
<dbReference type="EMBL" id="CP002161">
    <property type="protein sequence ID" value="ADM89799.1"/>
    <property type="molecule type" value="Genomic_DNA"/>
</dbReference>
<dbReference type="NCBIfam" id="TIGR00059">
    <property type="entry name" value="L17"/>
    <property type="match status" value="1"/>
</dbReference>
<evidence type="ECO:0000256" key="5">
    <source>
        <dbReference type="RuleBase" id="RU000660"/>
    </source>
</evidence>
<dbReference type="GO" id="GO:0022625">
    <property type="term" value="C:cytosolic large ribosomal subunit"/>
    <property type="evidence" value="ECO:0007669"/>
    <property type="project" value="TreeGrafter"/>
</dbReference>
<keyword evidence="8" id="KW-1185">Reference proteome</keyword>
<accession>E0TJ22</accession>
<dbReference type="Pfam" id="PF01196">
    <property type="entry name" value="Ribosomal_L17"/>
    <property type="match status" value="1"/>
</dbReference>
<dbReference type="HOGENOM" id="CLU_074407_2_0_4"/>
<comment type="similarity">
    <text evidence="1 5">Belongs to the bacterial ribosomal protein bL17 family.</text>
</comment>
<gene>
    <name evidence="7" type="primary">rplQ</name>
    <name evidence="7" type="ordered locus">ZICARI_195</name>
</gene>
<dbReference type="PANTHER" id="PTHR14413">
    <property type="entry name" value="RIBOSOMAL PROTEIN L17"/>
    <property type="match status" value="1"/>
</dbReference>
<evidence type="ECO:0000256" key="2">
    <source>
        <dbReference type="ARBA" id="ARBA00022980"/>
    </source>
</evidence>
<dbReference type="PROSITE" id="PS01167">
    <property type="entry name" value="RIBOSOMAL_L17"/>
    <property type="match status" value="1"/>
</dbReference>
<evidence type="ECO:0000256" key="1">
    <source>
        <dbReference type="ARBA" id="ARBA00008777"/>
    </source>
</evidence>
<evidence type="ECO:0000256" key="3">
    <source>
        <dbReference type="ARBA" id="ARBA00023274"/>
    </source>
</evidence>
<dbReference type="InterPro" id="IPR000456">
    <property type="entry name" value="Ribosomal_bL17"/>
</dbReference>
<dbReference type="PANTHER" id="PTHR14413:SF16">
    <property type="entry name" value="LARGE RIBOSOMAL SUBUNIT PROTEIN BL17M"/>
    <property type="match status" value="1"/>
</dbReference>
<dbReference type="SUPFAM" id="SSF64263">
    <property type="entry name" value="Prokaryotic ribosomal protein L17"/>
    <property type="match status" value="1"/>
</dbReference>
<keyword evidence="2 5" id="KW-0689">Ribosomal protein</keyword>
<keyword evidence="3 5" id="KW-0687">Ribonucleoprotein</keyword>